<reference evidence="2 3" key="1">
    <citation type="submission" date="2016-04" db="EMBL/GenBank/DDBJ databases">
        <title>Chloroflexus islandicus sp. nov., a thermophilic filamentous anoxygenic phototrophic bacterium from geyser Strokkur (Iceland).</title>
        <authorList>
            <person name="Gaisin V.A."/>
            <person name="Kalashnikov A.M."/>
            <person name="Sukhacheva M.V."/>
            <person name="Grouzdev D.S."/>
            <person name="Ivanov T.M."/>
            <person name="Kuznetsov B."/>
            <person name="Gorlenko V.M."/>
        </authorList>
    </citation>
    <scope>NUCLEOTIDE SEQUENCE [LARGE SCALE GENOMIC DNA]</scope>
    <source>
        <strain evidence="3">isl-2</strain>
    </source>
</reference>
<keyword evidence="1" id="KW-1133">Transmembrane helix</keyword>
<dbReference type="EMBL" id="LWQS01000049">
    <property type="protein sequence ID" value="OAN45985.1"/>
    <property type="molecule type" value="Genomic_DNA"/>
</dbReference>
<keyword evidence="3" id="KW-1185">Reference proteome</keyword>
<comment type="caution">
    <text evidence="2">The sequence shown here is derived from an EMBL/GenBank/DDBJ whole genome shotgun (WGS) entry which is preliminary data.</text>
</comment>
<dbReference type="AlphaFoldDB" id="A0A178MD74"/>
<gene>
    <name evidence="2" type="ORF">A6A03_01625</name>
</gene>
<organism evidence="2 3">
    <name type="scientific">Chloroflexus islandicus</name>
    <dbReference type="NCBI Taxonomy" id="1707952"/>
    <lineage>
        <taxon>Bacteria</taxon>
        <taxon>Bacillati</taxon>
        <taxon>Chloroflexota</taxon>
        <taxon>Chloroflexia</taxon>
        <taxon>Chloroflexales</taxon>
        <taxon>Chloroflexineae</taxon>
        <taxon>Chloroflexaceae</taxon>
        <taxon>Chloroflexus</taxon>
    </lineage>
</organism>
<evidence type="ECO:0000256" key="1">
    <source>
        <dbReference type="SAM" id="Phobius"/>
    </source>
</evidence>
<protein>
    <submittedName>
        <fullName evidence="2">Uncharacterized protein</fullName>
    </submittedName>
</protein>
<feature type="transmembrane region" description="Helical" evidence="1">
    <location>
        <begin position="52"/>
        <end position="74"/>
    </location>
</feature>
<keyword evidence="1" id="KW-0812">Transmembrane</keyword>
<proteinExistence type="predicted"/>
<sequence length="77" mass="8573">MDSSSKWIGLAVSMVSVALLYDPWGRDFTLFKCLITTVSEDWSIAYCNWPQIWLGIAVGAVLGFVIGAMVDVLLKRF</sequence>
<dbReference type="Proteomes" id="UP000078287">
    <property type="component" value="Unassembled WGS sequence"/>
</dbReference>
<evidence type="ECO:0000313" key="2">
    <source>
        <dbReference type="EMBL" id="OAN45985.1"/>
    </source>
</evidence>
<feature type="transmembrane region" description="Helical" evidence="1">
    <location>
        <begin position="7"/>
        <end position="24"/>
    </location>
</feature>
<name>A0A178MD74_9CHLR</name>
<keyword evidence="1" id="KW-0472">Membrane</keyword>
<accession>A0A178MD74</accession>
<evidence type="ECO:0000313" key="3">
    <source>
        <dbReference type="Proteomes" id="UP000078287"/>
    </source>
</evidence>